<keyword evidence="3" id="KW-1185">Reference proteome</keyword>
<protein>
    <submittedName>
        <fullName evidence="2">Uncharacterized protein</fullName>
    </submittedName>
</protein>
<proteinExistence type="predicted"/>
<dbReference type="GeneID" id="30061819"/>
<dbReference type="RefSeq" id="XP_018747820.1">
    <property type="nucleotide sequence ID" value="XM_018891324.1"/>
</dbReference>
<organism evidence="2 3">
    <name type="scientific">Gibberella moniliformis (strain M3125 / FGSC 7600)</name>
    <name type="common">Maize ear and stalk rot fungus</name>
    <name type="synonym">Fusarium verticillioides</name>
    <dbReference type="NCBI Taxonomy" id="334819"/>
    <lineage>
        <taxon>Eukaryota</taxon>
        <taxon>Fungi</taxon>
        <taxon>Dikarya</taxon>
        <taxon>Ascomycota</taxon>
        <taxon>Pezizomycotina</taxon>
        <taxon>Sordariomycetes</taxon>
        <taxon>Hypocreomycetidae</taxon>
        <taxon>Hypocreales</taxon>
        <taxon>Nectriaceae</taxon>
        <taxon>Fusarium</taxon>
        <taxon>Fusarium fujikuroi species complex</taxon>
    </lineage>
</organism>
<evidence type="ECO:0000313" key="2">
    <source>
        <dbReference type="EMBL" id="EWG41629.1"/>
    </source>
</evidence>
<dbReference type="VEuPathDB" id="FungiDB:FVEG_03703"/>
<name>W7M293_GIBM7</name>
<dbReference type="EMBL" id="DS022245">
    <property type="protein sequence ID" value="EWG41629.1"/>
    <property type="molecule type" value="Genomic_DNA"/>
</dbReference>
<feature type="compositionally biased region" description="Polar residues" evidence="1">
    <location>
        <begin position="84"/>
        <end position="94"/>
    </location>
</feature>
<accession>W7M293</accession>
<dbReference type="OrthoDB" id="5095531at2759"/>
<dbReference type="eggNOG" id="ENOG502RR62">
    <property type="taxonomic scope" value="Eukaryota"/>
</dbReference>
<gene>
    <name evidence="2" type="ORF">FVEG_03703</name>
</gene>
<feature type="region of interest" description="Disordered" evidence="1">
    <location>
        <begin position="84"/>
        <end position="108"/>
    </location>
</feature>
<dbReference type="KEGG" id="fvr:FVEG_03703"/>
<evidence type="ECO:0000313" key="3">
    <source>
        <dbReference type="Proteomes" id="UP000009096"/>
    </source>
</evidence>
<dbReference type="Proteomes" id="UP000009096">
    <property type="component" value="Chromosome 2"/>
</dbReference>
<dbReference type="STRING" id="334819.W7M293"/>
<evidence type="ECO:0000256" key="1">
    <source>
        <dbReference type="SAM" id="MobiDB-lite"/>
    </source>
</evidence>
<reference evidence="2 3" key="1">
    <citation type="journal article" date="2010" name="Nature">
        <title>Comparative genomics reveals mobile pathogenicity chromosomes in Fusarium.</title>
        <authorList>
            <person name="Ma L.J."/>
            <person name="van der Does H.C."/>
            <person name="Borkovich K.A."/>
            <person name="Coleman J.J."/>
            <person name="Daboussi M.J."/>
            <person name="Di Pietro A."/>
            <person name="Dufresne M."/>
            <person name="Freitag M."/>
            <person name="Grabherr M."/>
            <person name="Henrissat B."/>
            <person name="Houterman P.M."/>
            <person name="Kang S."/>
            <person name="Shim W.B."/>
            <person name="Woloshuk C."/>
            <person name="Xie X."/>
            <person name="Xu J.R."/>
            <person name="Antoniw J."/>
            <person name="Baker S.E."/>
            <person name="Bluhm B.H."/>
            <person name="Breakspear A."/>
            <person name="Brown D.W."/>
            <person name="Butchko R.A."/>
            <person name="Chapman S."/>
            <person name="Coulson R."/>
            <person name="Coutinho P.M."/>
            <person name="Danchin E.G."/>
            <person name="Diener A."/>
            <person name="Gale L.R."/>
            <person name="Gardiner D.M."/>
            <person name="Goff S."/>
            <person name="Hammond-Kosack K.E."/>
            <person name="Hilburn K."/>
            <person name="Hua-Van A."/>
            <person name="Jonkers W."/>
            <person name="Kazan K."/>
            <person name="Kodira C.D."/>
            <person name="Koehrsen M."/>
            <person name="Kumar L."/>
            <person name="Lee Y.H."/>
            <person name="Li L."/>
            <person name="Manners J.M."/>
            <person name="Miranda-Saavedra D."/>
            <person name="Mukherjee M."/>
            <person name="Park G."/>
            <person name="Park J."/>
            <person name="Park S.Y."/>
            <person name="Proctor R.H."/>
            <person name="Regev A."/>
            <person name="Ruiz-Roldan M.C."/>
            <person name="Sain D."/>
            <person name="Sakthikumar S."/>
            <person name="Sykes S."/>
            <person name="Schwartz D.C."/>
            <person name="Turgeon B.G."/>
            <person name="Wapinski I."/>
            <person name="Yoder O."/>
            <person name="Young S."/>
            <person name="Zeng Q."/>
            <person name="Zhou S."/>
            <person name="Galagan J."/>
            <person name="Cuomo C.A."/>
            <person name="Kistler H.C."/>
            <person name="Rep M."/>
        </authorList>
    </citation>
    <scope>NUCLEOTIDE SEQUENCE [LARGE SCALE GENOMIC DNA]</scope>
    <source>
        <strain evidence="3">M3125 / FGSC 7600</strain>
    </source>
</reference>
<dbReference type="AlphaFoldDB" id="W7M293"/>
<sequence>MASEAKEPSPVSMAEPTVRLKGKENYYGRTMEFDIFMSKVGKSEDLVDEERWLDYPVDDPLENWTKLDIAVAGRLCWGQSTRPEATMAPTTKESTGQEDRPIWDPMFENDEASDKSKRKIVRVPTEEHLSFRLFARACKAEKVKNEEMRDYLGTSLTNPLMTDSKIRGVYVGISAIDCVPILMLMSFPKDPNTPWTGDALRRKIKTSLVTDTLEFVTLRGRDGSYPGAEIIWLENMLIPGNISFVKRGIWGQLPDDEKLNEITKRKPSISRPIHDGKNYDTLHYRLRWPPMAVLEFPQQMIEWMEKFLSWYPSDNVSLNIALAATVIYFDLEKGNHQAEGFLDGSSDRLPYFRGAWLKKFIIYFPHMLRDDCSELDIPWQPKVDDEVRSWYSAISSRHPQVPSSTRFTLVPSSMPGTNMVFPQDCTNVEKPSSDLFKTCCLDDVRTLGLPSYHYRGVQRGYSREVGSPSWMFSKAVQNPKSRLQSVPSVDYWKTEPTGGIKALTGTARRISTVFPDIGSSCYGYHVIKPVVDGRFGVVRSYLQNFQLCDDLQDAERKIIAKRANDLNRIADRLGIPSEKRRMSFKTLCPEWDGMEVDLRSLLMEGKLKRYAAGEPPLPPAKRAKPVDPALSPEVQNRIAEIIDSLKTSSDDWKGLQKLIESPAPKLKAVQESFSPVRSFVADVQKALQPENSENGQGSIDQVIRVAFRAEGLYTKAEVEALDYRSKWEKHRLNRFIKIGQALGDCMQVIFSNCDEPGGFRLTLPNIQVLRESPLVKDQVEAYKKIEALLSPPRTVIKLKTSKGDPAKE</sequence>
<dbReference type="EMBL" id="CM000579">
    <property type="protein sequence ID" value="EWG41629.1"/>
    <property type="molecule type" value="Genomic_DNA"/>
</dbReference>